<organism evidence="3 4">
    <name type="scientific">Labeo rohita</name>
    <name type="common">Indian major carp</name>
    <name type="synonym">Cyprinus rohita</name>
    <dbReference type="NCBI Taxonomy" id="84645"/>
    <lineage>
        <taxon>Eukaryota</taxon>
        <taxon>Metazoa</taxon>
        <taxon>Chordata</taxon>
        <taxon>Craniata</taxon>
        <taxon>Vertebrata</taxon>
        <taxon>Euteleostomi</taxon>
        <taxon>Actinopterygii</taxon>
        <taxon>Neopterygii</taxon>
        <taxon>Teleostei</taxon>
        <taxon>Ostariophysi</taxon>
        <taxon>Cypriniformes</taxon>
        <taxon>Cyprinidae</taxon>
        <taxon>Labeoninae</taxon>
        <taxon>Labeonini</taxon>
        <taxon>Labeo</taxon>
    </lineage>
</organism>
<dbReference type="InterPro" id="IPR013087">
    <property type="entry name" value="Znf_C2H2_type"/>
</dbReference>
<reference evidence="3 4" key="1">
    <citation type="submission" date="2022-01" db="EMBL/GenBank/DDBJ databases">
        <title>A high-quality chromosome-level genome assembly of rohu carp, Labeo rohita.</title>
        <authorList>
            <person name="Arick M.A. II"/>
            <person name="Hsu C.-Y."/>
            <person name="Magbanua Z."/>
            <person name="Pechanova O."/>
            <person name="Grover C."/>
            <person name="Miller E."/>
            <person name="Thrash A."/>
            <person name="Ezzel L."/>
            <person name="Alam S."/>
            <person name="Benzie J."/>
            <person name="Hamilton M."/>
            <person name="Karsi A."/>
            <person name="Lawrence M.L."/>
            <person name="Peterson D.G."/>
        </authorList>
    </citation>
    <scope>NUCLEOTIDE SEQUENCE [LARGE SCALE GENOMIC DNA]</scope>
    <source>
        <strain evidence="4">BAU-BD-2019</strain>
        <tissue evidence="3">Blood</tissue>
    </source>
</reference>
<feature type="domain" description="C2H2-type" evidence="2">
    <location>
        <begin position="37"/>
        <end position="60"/>
    </location>
</feature>
<protein>
    <submittedName>
        <fullName evidence="3">Sterile alpha motif domain-containing protein 3</fullName>
    </submittedName>
</protein>
<feature type="domain" description="C2H2-type" evidence="2">
    <location>
        <begin position="5"/>
        <end position="26"/>
    </location>
</feature>
<dbReference type="EMBL" id="JACTAM010002678">
    <property type="protein sequence ID" value="KAI2643976.1"/>
    <property type="molecule type" value="Genomic_DNA"/>
</dbReference>
<proteinExistence type="predicted"/>
<dbReference type="PANTHER" id="PTHR31025:SF19">
    <property type="entry name" value="SI:CH73-42K18.1-RELATED"/>
    <property type="match status" value="1"/>
</dbReference>
<keyword evidence="4" id="KW-1185">Reference proteome</keyword>
<dbReference type="SMART" id="SM00355">
    <property type="entry name" value="ZnF_C2H2"/>
    <property type="match status" value="3"/>
</dbReference>
<sequence length="893" mass="101834">MQWKCKFCEFICDKRGYLLKHYRLKHGSYSRTVPFPCLHQDCLCTFNSINALKVHLSKIHPKAHNPELCETGQITFHCELCDFYTQEGDLFTHLRNAHLKVNHRVQCPYKDCNFHTNVYSLSGNVADEMAQVDLMPPNDSSDLEDSEDSTNEEMHTVLHIPESSIQEVVQQLVQICQLSQPLLHNSVKEILKQYTNIDDSTVRQLVRAASDSNVITRFCGKEGSLSTTKRRAAYLSKNFTVVRPIEYIVGKDRKCGAVYVPINEMIQKMLNRADILDKALTLHKPVPNVYSTYRDGSNCKENNLLKGEEFRIAVGLYTDDFEVSNPLGTSKKKHKLTAVYWVLANLPSKYRSTLHSIQLALLCKASDVKEFGYDKILSPLIKDLVYLEENGIYVEKLGACVKGTVLYVAADNLAAHSLAGFFESFAVDKFCRFCLAKRSDIQATEVSSGSFEPRTKENHNQHVLEMADQKMTLRVILSEADIRKVTLNRRPATVEELMSNIKESLELHYTFSIQYKDPEFNNELFNLSDIGDLPEKPTIQVIPVIELVPVPVSAPAESLDDSHSTADTKILSQSSQERQTQWPEQFDVPNFSVDVEYRLRQANLLYLRDGTLLKVTKEILERLAETMYGFTAYPNNAQFEKAAAALINKHPCLQEKGSTSCCSGWKNSLKYKMANYRSKHRQSGCRLEDGRKILVDEMQKRTPSGQLVKEKMDLTFALRRREVVETKPAICQMVERWPALFTEDQVFLEFNRIVGKNLKQEFYESIDQHSHHLIEIFRSKRGNVRQLLTQLLQQTKTQEPTDIRSTVLRGLPIVLGDKPTDFFKPCFDSADDHVFQDLDLGILLVEREGSVSPSSLHLNPASFKIVIEGEVVMESIKDLPKAMCLLFGLMHFT</sequence>
<evidence type="ECO:0000313" key="3">
    <source>
        <dbReference type="EMBL" id="KAI2643976.1"/>
    </source>
</evidence>
<feature type="region of interest" description="Disordered" evidence="1">
    <location>
        <begin position="556"/>
        <end position="583"/>
    </location>
</feature>
<comment type="caution">
    <text evidence="3">The sequence shown here is derived from an EMBL/GenBank/DDBJ whole genome shotgun (WGS) entry which is preliminary data.</text>
</comment>
<gene>
    <name evidence="3" type="ORF">H4Q32_025370</name>
</gene>
<feature type="compositionally biased region" description="Polar residues" evidence="1">
    <location>
        <begin position="567"/>
        <end position="583"/>
    </location>
</feature>
<evidence type="ECO:0000256" key="1">
    <source>
        <dbReference type="SAM" id="MobiDB-lite"/>
    </source>
</evidence>
<evidence type="ECO:0000259" key="2">
    <source>
        <dbReference type="PROSITE" id="PS00028"/>
    </source>
</evidence>
<evidence type="ECO:0000313" key="4">
    <source>
        <dbReference type="Proteomes" id="UP000830375"/>
    </source>
</evidence>
<dbReference type="Gene3D" id="3.30.160.60">
    <property type="entry name" value="Classic Zinc Finger"/>
    <property type="match status" value="1"/>
</dbReference>
<dbReference type="PANTHER" id="PTHR31025">
    <property type="entry name" value="SI:CH211-196P9.1-RELATED"/>
    <property type="match status" value="1"/>
</dbReference>
<name>A0ABQ8L2P1_LABRO</name>
<dbReference type="PROSITE" id="PS00028">
    <property type="entry name" value="ZINC_FINGER_C2H2_1"/>
    <property type="match status" value="2"/>
</dbReference>
<dbReference type="Proteomes" id="UP000830375">
    <property type="component" value="Unassembled WGS sequence"/>
</dbReference>
<accession>A0ABQ8L2P1</accession>